<proteinExistence type="predicted"/>
<dbReference type="AlphaFoldDB" id="E6PH24"/>
<organism evidence="1">
    <name type="scientific">mine drainage metagenome</name>
    <dbReference type="NCBI Taxonomy" id="410659"/>
    <lineage>
        <taxon>unclassified sequences</taxon>
        <taxon>metagenomes</taxon>
        <taxon>ecological metagenomes</taxon>
    </lineage>
</organism>
<accession>E6PH24</accession>
<comment type="caution">
    <text evidence="1">The sequence shown here is derived from an EMBL/GenBank/DDBJ whole genome shotgun (WGS) entry which is preliminary data.</text>
</comment>
<dbReference type="EMBL" id="CABL01000016">
    <property type="protein sequence ID" value="CBH75762.1"/>
    <property type="molecule type" value="Genomic_DNA"/>
</dbReference>
<reference evidence="1" key="1">
    <citation type="submission" date="2009-10" db="EMBL/GenBank/DDBJ databases">
        <title>Diversity of trophic interactions inside an arsenic-rich microbial ecosystem.</title>
        <authorList>
            <person name="Bertin P.N."/>
            <person name="Heinrich-Salmeron A."/>
            <person name="Pelletier E."/>
            <person name="Goulhen-Chollet F."/>
            <person name="Arsene-Ploetze F."/>
            <person name="Gallien S."/>
            <person name="Calteau A."/>
            <person name="Vallenet D."/>
            <person name="Casiot C."/>
            <person name="Chane-Woon-Ming B."/>
            <person name="Giloteaux L."/>
            <person name="Barakat M."/>
            <person name="Bonnefoy V."/>
            <person name="Bruneel O."/>
            <person name="Chandler M."/>
            <person name="Cleiss J."/>
            <person name="Duran R."/>
            <person name="Elbaz-Poulichet F."/>
            <person name="Fonknechten N."/>
            <person name="Lauga B."/>
            <person name="Mornico D."/>
            <person name="Ortet P."/>
            <person name="Schaeffer C."/>
            <person name="Siguier P."/>
            <person name="Alexander Thil Smith A."/>
            <person name="Van Dorsselaer A."/>
            <person name="Weissenbach J."/>
            <person name="Medigue C."/>
            <person name="Le Paslier D."/>
        </authorList>
    </citation>
    <scope>NUCLEOTIDE SEQUENCE</scope>
</reference>
<name>E6PH24_9ZZZZ</name>
<evidence type="ECO:0000313" key="1">
    <source>
        <dbReference type="EMBL" id="CBH75762.1"/>
    </source>
</evidence>
<dbReference type="Gene3D" id="3.30.420.10">
    <property type="entry name" value="Ribonuclease H-like superfamily/Ribonuclease H"/>
    <property type="match status" value="1"/>
</dbReference>
<dbReference type="InterPro" id="IPR036397">
    <property type="entry name" value="RNaseH_sf"/>
</dbReference>
<dbReference type="GO" id="GO:0003676">
    <property type="term" value="F:nucleic acid binding"/>
    <property type="evidence" value="ECO:0007669"/>
    <property type="project" value="InterPro"/>
</dbReference>
<gene>
    <name evidence="1" type="ORF">CARN1_1160</name>
</gene>
<sequence length="121" mass="13903">MLFEGPDNPFDWGVREIKQKEKNAKALAEIKKLVDRYRPEVLVIEDTALKGSRRTARIRKLYRMLVHFAQVEYVDLYRCSKKEIKVCFAGVGASTKYEIAKAIAIHIPRLHTAFHLDEGSG</sequence>
<protein>
    <submittedName>
        <fullName evidence="1">Uncharacterized protein</fullName>
    </submittedName>
</protein>